<dbReference type="InterPro" id="IPR011250">
    <property type="entry name" value="OMP/PagP_B-barrel"/>
</dbReference>
<accession>A0A9W4W067</accession>
<evidence type="ECO:0000313" key="5">
    <source>
        <dbReference type="EMBL" id="CAH9068171.1"/>
    </source>
</evidence>
<organism evidence="4 6">
    <name type="scientific">Pseudoalteromonas holothuriae</name>
    <dbReference type="NCBI Taxonomy" id="2963714"/>
    <lineage>
        <taxon>Bacteria</taxon>
        <taxon>Pseudomonadati</taxon>
        <taxon>Pseudomonadota</taxon>
        <taxon>Gammaproteobacteria</taxon>
        <taxon>Alteromonadales</taxon>
        <taxon>Pseudoalteromonadaceae</taxon>
        <taxon>Pseudoalteromonas</taxon>
    </lineage>
</organism>
<evidence type="ECO:0000313" key="6">
    <source>
        <dbReference type="Proteomes" id="UP001152467"/>
    </source>
</evidence>
<dbReference type="InterPro" id="IPR027385">
    <property type="entry name" value="Beta-barrel_OMP"/>
</dbReference>
<dbReference type="Proteomes" id="UP001152485">
    <property type="component" value="Unassembled WGS sequence"/>
</dbReference>
<dbReference type="RefSeq" id="WP_261595368.1">
    <property type="nucleotide sequence ID" value="NZ_CAMAPC010000029.1"/>
</dbReference>
<dbReference type="AlphaFoldDB" id="A0A9W4W067"/>
<dbReference type="Gene3D" id="2.40.160.20">
    <property type="match status" value="1"/>
</dbReference>
<evidence type="ECO:0000259" key="3">
    <source>
        <dbReference type="Pfam" id="PF13505"/>
    </source>
</evidence>
<dbReference type="EMBL" id="CAMAPD010000033">
    <property type="protein sequence ID" value="CAH9068171.1"/>
    <property type="molecule type" value="Genomic_DNA"/>
</dbReference>
<dbReference type="SUPFAM" id="SSF56925">
    <property type="entry name" value="OMPA-like"/>
    <property type="match status" value="1"/>
</dbReference>
<evidence type="ECO:0000256" key="1">
    <source>
        <dbReference type="ARBA" id="ARBA00022729"/>
    </source>
</evidence>
<feature type="signal peptide" evidence="2">
    <location>
        <begin position="1"/>
        <end position="21"/>
    </location>
</feature>
<keyword evidence="1 2" id="KW-0732">Signal</keyword>
<dbReference type="EMBL" id="CAMAPC010000029">
    <property type="protein sequence ID" value="CAH9067038.1"/>
    <property type="molecule type" value="Genomic_DNA"/>
</dbReference>
<evidence type="ECO:0000313" key="7">
    <source>
        <dbReference type="Proteomes" id="UP001152485"/>
    </source>
</evidence>
<evidence type="ECO:0000256" key="2">
    <source>
        <dbReference type="SAM" id="SignalP"/>
    </source>
</evidence>
<reference evidence="4 7" key="1">
    <citation type="submission" date="2022-07" db="EMBL/GenBank/DDBJ databases">
        <authorList>
            <person name="Criscuolo A."/>
        </authorList>
    </citation>
    <scope>NUCLEOTIDE SEQUENCE</scope>
    <source>
        <strain evidence="7">CIP 111951</strain>
        <strain evidence="4">CIP111854</strain>
        <strain evidence="5">CIP111951</strain>
    </source>
</reference>
<proteinExistence type="predicted"/>
<sequence length="198" mass="22046">MKTHALVALTVLSLSSFTTQAEQQNEIHRVGAQLNGGSASYKGSSKDGDGVGSLYLYYNYQINTSWALELGINSGSEIDSWECKELRNDRVICDRNDKLLFDLNANKIDLINFVVAAKGQYKITDNSYLYGKLGGQYYDYDIARNSNKLIQETGLGVFAEAGWQYDWNNGFAMNVGLQYMDMGDLDTSSLSAGISYRF</sequence>
<name>A0A9W4W067_9GAMM</name>
<dbReference type="Pfam" id="PF13505">
    <property type="entry name" value="OMP_b-brl"/>
    <property type="match status" value="1"/>
</dbReference>
<gene>
    <name evidence="4" type="ORF">PSECIP111854_04011</name>
    <name evidence="5" type="ORF">PSECIP111951_04051</name>
</gene>
<feature type="domain" description="Outer membrane protein beta-barrel" evidence="3">
    <location>
        <begin position="10"/>
        <end position="198"/>
    </location>
</feature>
<dbReference type="Proteomes" id="UP001152467">
    <property type="component" value="Unassembled WGS sequence"/>
</dbReference>
<evidence type="ECO:0000313" key="4">
    <source>
        <dbReference type="EMBL" id="CAH9067038.1"/>
    </source>
</evidence>
<feature type="chain" id="PRO_5040862289" description="Outer membrane protein beta-barrel domain-containing protein" evidence="2">
    <location>
        <begin position="22"/>
        <end position="198"/>
    </location>
</feature>
<protein>
    <recommendedName>
        <fullName evidence="3">Outer membrane protein beta-barrel domain-containing protein</fullName>
    </recommendedName>
</protein>
<keyword evidence="6" id="KW-1185">Reference proteome</keyword>
<comment type="caution">
    <text evidence="4">The sequence shown here is derived from an EMBL/GenBank/DDBJ whole genome shotgun (WGS) entry which is preliminary data.</text>
</comment>